<comment type="similarity">
    <text evidence="1">Belongs to the prokaryotic/mitochondrial release factor family.</text>
</comment>
<reference evidence="3 4" key="1">
    <citation type="journal article" date="2016" name="Nat. Commun.">
        <title>Thousands of microbial genomes shed light on interconnected biogeochemical processes in an aquifer system.</title>
        <authorList>
            <person name="Anantharaman K."/>
            <person name="Brown C.T."/>
            <person name="Hug L.A."/>
            <person name="Sharon I."/>
            <person name="Castelle C.J."/>
            <person name="Probst A.J."/>
            <person name="Thomas B.C."/>
            <person name="Singh A."/>
            <person name="Wilkins M.J."/>
            <person name="Karaoz U."/>
            <person name="Brodie E.L."/>
            <person name="Williams K.H."/>
            <person name="Hubbard S.S."/>
            <person name="Banfield J.F."/>
        </authorList>
    </citation>
    <scope>NUCLEOTIDE SEQUENCE [LARGE SCALE GENOMIC DNA]</scope>
</reference>
<dbReference type="AlphaFoldDB" id="A0A1F6GGM2"/>
<dbReference type="STRING" id="1817772.A2527_10480"/>
<accession>A0A1F6GGM2</accession>
<dbReference type="Proteomes" id="UP000178449">
    <property type="component" value="Unassembled WGS sequence"/>
</dbReference>
<organism evidence="3 4">
    <name type="scientific">Candidatus Lambdaproteobacteria bacterium RIFOXYD2_FULL_50_16</name>
    <dbReference type="NCBI Taxonomy" id="1817772"/>
    <lineage>
        <taxon>Bacteria</taxon>
        <taxon>Pseudomonadati</taxon>
        <taxon>Pseudomonadota</taxon>
        <taxon>Candidatus Lambdaproteobacteria</taxon>
    </lineage>
</organism>
<dbReference type="Pfam" id="PF00472">
    <property type="entry name" value="RF-1"/>
    <property type="match status" value="1"/>
</dbReference>
<dbReference type="Gene3D" id="3.30.160.20">
    <property type="match status" value="1"/>
</dbReference>
<proteinExistence type="inferred from homology"/>
<evidence type="ECO:0000313" key="3">
    <source>
        <dbReference type="EMBL" id="OGG97253.1"/>
    </source>
</evidence>
<dbReference type="InterPro" id="IPR000352">
    <property type="entry name" value="Pep_chain_release_fac_I"/>
</dbReference>
<sequence length="189" mass="21137">MSKRALYNPDNWLVYLRMPDTALLKLAEESRYKSTGKGGQKKNKTENAVRLTLGDLLVTESGTRSQATNRLGALKKLRLAIALDLTKGSEFRTLMSSPPEEIVPYLGTAELRINPKNPVYSIYIGYLMDRYGAHFGELAPLAKELGYSRTQLTRFIERTPSLIGKLGELAGYIETLRFLKGSVPVEPEQ</sequence>
<evidence type="ECO:0000259" key="2">
    <source>
        <dbReference type="Pfam" id="PF00472"/>
    </source>
</evidence>
<feature type="domain" description="Prokaryotic-type class I peptide chain release factors" evidence="2">
    <location>
        <begin position="29"/>
        <end position="81"/>
    </location>
</feature>
<dbReference type="EMBL" id="MFNE01000001">
    <property type="protein sequence ID" value="OGG97253.1"/>
    <property type="molecule type" value="Genomic_DNA"/>
</dbReference>
<dbReference type="InterPro" id="IPR045853">
    <property type="entry name" value="Pep_chain_release_fac_I_sf"/>
</dbReference>
<comment type="caution">
    <text evidence="3">The sequence shown here is derived from an EMBL/GenBank/DDBJ whole genome shotgun (WGS) entry which is preliminary data.</text>
</comment>
<gene>
    <name evidence="3" type="ORF">A2527_10480</name>
</gene>
<evidence type="ECO:0000313" key="4">
    <source>
        <dbReference type="Proteomes" id="UP000178449"/>
    </source>
</evidence>
<name>A0A1F6GGM2_9PROT</name>
<dbReference type="GO" id="GO:0003747">
    <property type="term" value="F:translation release factor activity"/>
    <property type="evidence" value="ECO:0007669"/>
    <property type="project" value="InterPro"/>
</dbReference>
<protein>
    <recommendedName>
        <fullName evidence="2">Prokaryotic-type class I peptide chain release factors domain-containing protein</fullName>
    </recommendedName>
</protein>
<evidence type="ECO:0000256" key="1">
    <source>
        <dbReference type="ARBA" id="ARBA00010835"/>
    </source>
</evidence>
<dbReference type="SUPFAM" id="SSF75620">
    <property type="entry name" value="Release factor"/>
    <property type="match status" value="1"/>
</dbReference>